<dbReference type="EMBL" id="MU274906">
    <property type="protein sequence ID" value="KAI0091165.1"/>
    <property type="molecule type" value="Genomic_DNA"/>
</dbReference>
<evidence type="ECO:0000313" key="2">
    <source>
        <dbReference type="Proteomes" id="UP001055072"/>
    </source>
</evidence>
<dbReference type="Proteomes" id="UP001055072">
    <property type="component" value="Unassembled WGS sequence"/>
</dbReference>
<name>A0ACB8UB19_9APHY</name>
<organism evidence="1 2">
    <name type="scientific">Irpex rosettiformis</name>
    <dbReference type="NCBI Taxonomy" id="378272"/>
    <lineage>
        <taxon>Eukaryota</taxon>
        <taxon>Fungi</taxon>
        <taxon>Dikarya</taxon>
        <taxon>Basidiomycota</taxon>
        <taxon>Agaricomycotina</taxon>
        <taxon>Agaricomycetes</taxon>
        <taxon>Polyporales</taxon>
        <taxon>Irpicaceae</taxon>
        <taxon>Irpex</taxon>
    </lineage>
</organism>
<keyword evidence="2" id="KW-1185">Reference proteome</keyword>
<protein>
    <submittedName>
        <fullName evidence="1">Phosphatase inhibitor-domain-containing protein</fullName>
    </submittedName>
</protein>
<keyword evidence="1" id="KW-0650">Protein phosphatase inhibitor</keyword>
<sequence>MSYLATHPNTSAATDGSRTITILDSTPREEAAIASGNESEVGSLRLRGASRRDRAGRPRVVWREDVVDNEGAGKKSSKICCIYHKPRPYDESSSESSSSSSDSDSDSDSGCDSHSHPSSSRPHSHPKPRRQPPESRGEGGSNTQEGGSGAVHELHDPAADVNRYERQPKRKGALKGVNRNNWHTMSR</sequence>
<proteinExistence type="predicted"/>
<gene>
    <name evidence="1" type="ORF">BDY19DRAFT_991739</name>
</gene>
<evidence type="ECO:0000313" key="1">
    <source>
        <dbReference type="EMBL" id="KAI0091165.1"/>
    </source>
</evidence>
<comment type="caution">
    <text evidence="1">The sequence shown here is derived from an EMBL/GenBank/DDBJ whole genome shotgun (WGS) entry which is preliminary data.</text>
</comment>
<reference evidence="1" key="1">
    <citation type="journal article" date="2021" name="Environ. Microbiol.">
        <title>Gene family expansions and transcriptome signatures uncover fungal adaptations to wood decay.</title>
        <authorList>
            <person name="Hage H."/>
            <person name="Miyauchi S."/>
            <person name="Viragh M."/>
            <person name="Drula E."/>
            <person name="Min B."/>
            <person name="Chaduli D."/>
            <person name="Navarro D."/>
            <person name="Favel A."/>
            <person name="Norest M."/>
            <person name="Lesage-Meessen L."/>
            <person name="Balint B."/>
            <person name="Merenyi Z."/>
            <person name="de Eugenio L."/>
            <person name="Morin E."/>
            <person name="Martinez A.T."/>
            <person name="Baldrian P."/>
            <person name="Stursova M."/>
            <person name="Martinez M.J."/>
            <person name="Novotny C."/>
            <person name="Magnuson J.K."/>
            <person name="Spatafora J.W."/>
            <person name="Maurice S."/>
            <person name="Pangilinan J."/>
            <person name="Andreopoulos W."/>
            <person name="LaButti K."/>
            <person name="Hundley H."/>
            <person name="Na H."/>
            <person name="Kuo A."/>
            <person name="Barry K."/>
            <person name="Lipzen A."/>
            <person name="Henrissat B."/>
            <person name="Riley R."/>
            <person name="Ahrendt S."/>
            <person name="Nagy L.G."/>
            <person name="Grigoriev I.V."/>
            <person name="Martin F."/>
            <person name="Rosso M.N."/>
        </authorList>
    </citation>
    <scope>NUCLEOTIDE SEQUENCE</scope>
    <source>
        <strain evidence="1">CBS 384.51</strain>
    </source>
</reference>
<accession>A0ACB8UB19</accession>